<feature type="domain" description="Dynein heavy chain linker" evidence="22">
    <location>
        <begin position="1284"/>
        <end position="1688"/>
    </location>
</feature>
<evidence type="ECO:0000259" key="28">
    <source>
        <dbReference type="Pfam" id="PF17857"/>
    </source>
</evidence>
<dbReference type="GO" id="GO:0036159">
    <property type="term" value="P:inner dynein arm assembly"/>
    <property type="evidence" value="ECO:0007669"/>
    <property type="project" value="UniProtKB-ARBA"/>
</dbReference>
<dbReference type="InterPro" id="IPR042219">
    <property type="entry name" value="AAA_lid_11_sf"/>
</dbReference>
<evidence type="ECO:0000259" key="23">
    <source>
        <dbReference type="Pfam" id="PF12774"/>
    </source>
</evidence>
<evidence type="ECO:0000256" key="9">
    <source>
        <dbReference type="ARBA" id="ARBA00022846"/>
    </source>
</evidence>
<evidence type="ECO:0000259" key="26">
    <source>
        <dbReference type="Pfam" id="PF12781"/>
    </source>
</evidence>
<dbReference type="GO" id="GO:0005874">
    <property type="term" value="C:microtubule"/>
    <property type="evidence" value="ECO:0007669"/>
    <property type="project" value="UniProtKB-KW"/>
</dbReference>
<dbReference type="GO" id="GO:0036156">
    <property type="term" value="C:inner dynein arm"/>
    <property type="evidence" value="ECO:0007669"/>
    <property type="project" value="UniProtKB-ARBA"/>
</dbReference>
<dbReference type="InterPro" id="IPR027417">
    <property type="entry name" value="P-loop_NTPase"/>
</dbReference>
<evidence type="ECO:0000256" key="17">
    <source>
        <dbReference type="ARBA" id="ARBA00063032"/>
    </source>
</evidence>
<dbReference type="PANTHER" id="PTHR22878">
    <property type="entry name" value="DYNEIN HEAVY CHAIN 6, AXONEMAL-LIKE-RELATED"/>
    <property type="match status" value="1"/>
</dbReference>
<keyword evidence="6" id="KW-0677">Repeat</keyword>
<evidence type="ECO:0000313" key="34">
    <source>
        <dbReference type="Proteomes" id="UP000663832"/>
    </source>
</evidence>
<dbReference type="InterPro" id="IPR056759">
    <property type="entry name" value="DYH2-5-8_CC"/>
</dbReference>
<keyword evidence="13" id="KW-0505">Motor protein</keyword>
<dbReference type="PANTHER" id="PTHR22878:SF68">
    <property type="entry name" value="DYNEIN HEAVY CHAIN 6, AXONEMAL-LIKE"/>
    <property type="match status" value="1"/>
</dbReference>
<feature type="coiled-coil region" evidence="19">
    <location>
        <begin position="3287"/>
        <end position="3321"/>
    </location>
</feature>
<feature type="domain" description="Dynein heavy chain ATP-binding dynein motor region" evidence="26">
    <location>
        <begin position="3432"/>
        <end position="3659"/>
    </location>
</feature>
<dbReference type="GO" id="GO:0008017">
    <property type="term" value="F:microtubule binding"/>
    <property type="evidence" value="ECO:0007669"/>
    <property type="project" value="UniProtKB-ARBA"/>
</dbReference>
<evidence type="ECO:0000256" key="10">
    <source>
        <dbReference type="ARBA" id="ARBA00023017"/>
    </source>
</evidence>
<dbReference type="Gene3D" id="1.10.287.2620">
    <property type="match status" value="1"/>
</dbReference>
<evidence type="ECO:0000313" key="32">
    <source>
        <dbReference type="EMBL" id="CAF0830013.1"/>
    </source>
</evidence>
<dbReference type="FunFam" id="1.10.8.710:FF:000001">
    <property type="entry name" value="Dynein axonemal heavy chain 2"/>
    <property type="match status" value="1"/>
</dbReference>
<evidence type="ECO:0000259" key="24">
    <source>
        <dbReference type="Pfam" id="PF12777"/>
    </source>
</evidence>
<dbReference type="GO" id="GO:0045505">
    <property type="term" value="F:dynein intermediate chain binding"/>
    <property type="evidence" value="ECO:0007669"/>
    <property type="project" value="InterPro"/>
</dbReference>
<dbReference type="Gene3D" id="1.20.1270.280">
    <property type="match status" value="1"/>
</dbReference>
<dbReference type="Pfam" id="PF12780">
    <property type="entry name" value="AAA_8"/>
    <property type="match status" value="1"/>
</dbReference>
<feature type="coiled-coil region" evidence="19">
    <location>
        <begin position="1563"/>
        <end position="1590"/>
    </location>
</feature>
<dbReference type="InterPro" id="IPR043160">
    <property type="entry name" value="Dynein_C_barrel"/>
</dbReference>
<evidence type="ECO:0000313" key="33">
    <source>
        <dbReference type="EMBL" id="CAF0870070.1"/>
    </source>
</evidence>
<comment type="function">
    <text evidence="16">Force generating protein of eukaryotic cilia and flagella. Produces force towards the minus ends of microtubules. Dynein has ATPase activity; the force-producing power stroke is thought to occur on release of ADP. Required for assembly of the I1 inner arm complex and its targeting to the appropriate axoneme location. Also required for phototaxis.</text>
</comment>
<feature type="domain" description="Dynein heavy chain C-terminal" evidence="30">
    <location>
        <begin position="4199"/>
        <end position="4491"/>
    </location>
</feature>
<dbReference type="Pfam" id="PF03028">
    <property type="entry name" value="Dynein_heavy"/>
    <property type="match status" value="1"/>
</dbReference>
<evidence type="ECO:0000256" key="16">
    <source>
        <dbReference type="ARBA" id="ARBA00054075"/>
    </source>
</evidence>
<keyword evidence="11 19" id="KW-0175">Coiled coil</keyword>
<keyword evidence="12" id="KW-0969">Cilium</keyword>
<comment type="subunit">
    <text evidence="17">The I1 inner arm complex (also known as the f dynein complex) is a two-headed isoform composed of two heavy chains (1-alpha and 1-beta), three intermediate chains and three light chains. I1 occupies a specific position proximal to the first radial spoke and repeats every 96 nm along the length of the axoneme.</text>
</comment>
<dbReference type="FunFam" id="3.40.50.300:FF:000049">
    <property type="entry name" value="Dynein, axonemal, heavy chain 5"/>
    <property type="match status" value="1"/>
</dbReference>
<dbReference type="InterPro" id="IPR041466">
    <property type="entry name" value="Dynein_AAA5_ext"/>
</dbReference>
<protein>
    <recommendedName>
        <fullName evidence="18">Dynein-1, subspecies f</fullName>
    </recommendedName>
</protein>
<feature type="domain" description="Dynein heavy chain AAA 5 extension" evidence="27">
    <location>
        <begin position="2317"/>
        <end position="2436"/>
    </location>
</feature>
<evidence type="ECO:0000259" key="31">
    <source>
        <dbReference type="Pfam" id="PF25007"/>
    </source>
</evidence>
<evidence type="ECO:0000256" key="18">
    <source>
        <dbReference type="ARBA" id="ARBA00077719"/>
    </source>
</evidence>
<dbReference type="GO" id="GO:0060294">
    <property type="term" value="P:cilium movement involved in cell motility"/>
    <property type="evidence" value="ECO:0007669"/>
    <property type="project" value="UniProtKB-ARBA"/>
</dbReference>
<dbReference type="FunFam" id="3.40.50.300:FF:002141">
    <property type="entry name" value="Dynein heavy chain"/>
    <property type="match status" value="1"/>
</dbReference>
<dbReference type="Proteomes" id="UP000663877">
    <property type="component" value="Unassembled WGS sequence"/>
</dbReference>
<comment type="caution">
    <text evidence="32">The sequence shown here is derived from an EMBL/GenBank/DDBJ whole genome shotgun (WGS) entry which is preliminary data.</text>
</comment>
<evidence type="ECO:0000256" key="12">
    <source>
        <dbReference type="ARBA" id="ARBA00023069"/>
    </source>
</evidence>
<dbReference type="FunFam" id="3.10.490.20:FF:000008">
    <property type="entry name" value="dynein heavy chain 2, axonemal"/>
    <property type="match status" value="1"/>
</dbReference>
<dbReference type="InterPro" id="IPR042222">
    <property type="entry name" value="Dynein_2_N"/>
</dbReference>
<evidence type="ECO:0000256" key="3">
    <source>
        <dbReference type="ARBA" id="ARBA00008887"/>
    </source>
</evidence>
<dbReference type="FunFam" id="1.10.287.2620:FF:000002">
    <property type="entry name" value="Dynein heavy chain 2, axonemal"/>
    <property type="match status" value="1"/>
</dbReference>
<keyword evidence="4" id="KW-0963">Cytoplasm</keyword>
<dbReference type="InterPro" id="IPR013594">
    <property type="entry name" value="Dynein_heavy_tail"/>
</dbReference>
<feature type="domain" description="Dynein heavy chain tail" evidence="21">
    <location>
        <begin position="202"/>
        <end position="770"/>
    </location>
</feature>
<dbReference type="Gene3D" id="1.20.920.20">
    <property type="match status" value="1"/>
</dbReference>
<evidence type="ECO:0000259" key="29">
    <source>
        <dbReference type="Pfam" id="PF18198"/>
    </source>
</evidence>
<dbReference type="Gene3D" id="1.10.8.720">
    <property type="entry name" value="Region D6 of dynein motor"/>
    <property type="match status" value="1"/>
</dbReference>
<keyword evidence="15" id="KW-0966">Cell projection</keyword>
<feature type="coiled-coil region" evidence="19">
    <location>
        <begin position="3659"/>
        <end position="3686"/>
    </location>
</feature>
<feature type="coiled-coil region" evidence="19">
    <location>
        <begin position="1041"/>
        <end position="1068"/>
    </location>
</feature>
<keyword evidence="7" id="KW-0547">Nucleotide-binding</keyword>
<dbReference type="Gene3D" id="3.10.490.20">
    <property type="match status" value="1"/>
</dbReference>
<dbReference type="InterPro" id="IPR004273">
    <property type="entry name" value="Dynein_heavy_D6_P-loop"/>
</dbReference>
<feature type="domain" description="Dynein heavy chain coiled coil stalk" evidence="24">
    <location>
        <begin position="3073"/>
        <end position="3405"/>
    </location>
</feature>
<dbReference type="GO" id="GO:0097729">
    <property type="term" value="C:9+2 motile cilium"/>
    <property type="evidence" value="ECO:0007669"/>
    <property type="project" value="UniProtKB-ARBA"/>
</dbReference>
<evidence type="ECO:0000259" key="30">
    <source>
        <dbReference type="Pfam" id="PF18199"/>
    </source>
</evidence>
<dbReference type="Gene3D" id="1.20.58.1120">
    <property type="match status" value="1"/>
</dbReference>
<dbReference type="InterPro" id="IPR041658">
    <property type="entry name" value="AAA_lid_11"/>
</dbReference>
<dbReference type="Pfam" id="PF08385">
    <property type="entry name" value="DHC_N1"/>
    <property type="match status" value="1"/>
</dbReference>
<evidence type="ECO:0000259" key="22">
    <source>
        <dbReference type="Pfam" id="PF08393"/>
    </source>
</evidence>
<feature type="domain" description="Dynein heavy chain hydrolytic ATP-binding dynein motor region" evidence="23">
    <location>
        <begin position="1827"/>
        <end position="2153"/>
    </location>
</feature>
<keyword evidence="8" id="KW-0067">ATP-binding</keyword>
<feature type="domain" description="Dynein heavy chain AAA module D4" evidence="25">
    <location>
        <begin position="2797"/>
        <end position="3058"/>
    </location>
</feature>
<evidence type="ECO:0000259" key="25">
    <source>
        <dbReference type="Pfam" id="PF12780"/>
    </source>
</evidence>
<dbReference type="FunFam" id="3.40.50.300:FF:000044">
    <property type="entry name" value="Dynein heavy chain 5, axonemal"/>
    <property type="match status" value="1"/>
</dbReference>
<dbReference type="Gene3D" id="1.20.140.100">
    <property type="entry name" value="Dynein heavy chain, N-terminal domain 2"/>
    <property type="match status" value="1"/>
</dbReference>
<feature type="domain" description="Dynein heavy chain 3 AAA+ lid" evidence="28">
    <location>
        <begin position="2656"/>
        <end position="2749"/>
    </location>
</feature>
<feature type="domain" description="Dynein axonemal heavy chain 2/5/8 coiled-coil" evidence="31">
    <location>
        <begin position="1099"/>
        <end position="1215"/>
    </location>
</feature>
<dbReference type="InterPro" id="IPR013602">
    <property type="entry name" value="Dynein_heavy_linker"/>
</dbReference>
<dbReference type="SUPFAM" id="SSF52540">
    <property type="entry name" value="P-loop containing nucleoside triphosphate hydrolases"/>
    <property type="match status" value="4"/>
</dbReference>
<accession>A0A813UYA4</accession>
<dbReference type="Gene3D" id="1.10.472.130">
    <property type="match status" value="1"/>
</dbReference>
<evidence type="ECO:0000256" key="6">
    <source>
        <dbReference type="ARBA" id="ARBA00022737"/>
    </source>
</evidence>
<evidence type="ECO:0000259" key="20">
    <source>
        <dbReference type="Pfam" id="PF03028"/>
    </source>
</evidence>
<evidence type="ECO:0000256" key="8">
    <source>
        <dbReference type="ARBA" id="ARBA00022840"/>
    </source>
</evidence>
<evidence type="ECO:0000256" key="1">
    <source>
        <dbReference type="ARBA" id="ARBA00004230"/>
    </source>
</evidence>
<evidence type="ECO:0000259" key="21">
    <source>
        <dbReference type="Pfam" id="PF08385"/>
    </source>
</evidence>
<dbReference type="EMBL" id="CAJNOI010000028">
    <property type="protein sequence ID" value="CAF0870070.1"/>
    <property type="molecule type" value="Genomic_DNA"/>
</dbReference>
<dbReference type="Gene3D" id="1.10.8.1220">
    <property type="match status" value="1"/>
</dbReference>
<dbReference type="GO" id="GO:0008569">
    <property type="term" value="F:minus-end-directed microtubule motor activity"/>
    <property type="evidence" value="ECO:0007669"/>
    <property type="project" value="InterPro"/>
</dbReference>
<dbReference type="InterPro" id="IPR042228">
    <property type="entry name" value="Dynein_linker_3"/>
</dbReference>
<dbReference type="Pfam" id="PF17852">
    <property type="entry name" value="Dynein_AAA_lid"/>
    <property type="match status" value="1"/>
</dbReference>
<dbReference type="Gene3D" id="6.10.140.1060">
    <property type="match status" value="1"/>
</dbReference>
<dbReference type="Pfam" id="PF18199">
    <property type="entry name" value="Dynein_C"/>
    <property type="match status" value="1"/>
</dbReference>
<dbReference type="InterPro" id="IPR024743">
    <property type="entry name" value="Dynein_HC_stalk"/>
</dbReference>
<evidence type="ECO:0000256" key="13">
    <source>
        <dbReference type="ARBA" id="ARBA00023175"/>
    </source>
</evidence>
<evidence type="ECO:0000256" key="7">
    <source>
        <dbReference type="ARBA" id="ARBA00022741"/>
    </source>
</evidence>
<feature type="coiled-coil region" evidence="19">
    <location>
        <begin position="1210"/>
        <end position="1270"/>
    </location>
</feature>
<keyword evidence="14" id="KW-0206">Cytoskeleton</keyword>
<dbReference type="InterPro" id="IPR041228">
    <property type="entry name" value="Dynein_C"/>
</dbReference>
<evidence type="ECO:0000256" key="5">
    <source>
        <dbReference type="ARBA" id="ARBA00022701"/>
    </source>
</evidence>
<dbReference type="FunFam" id="1.20.140.100:FF:000001">
    <property type="entry name" value="dynein heavy chain 17, axonemal"/>
    <property type="match status" value="1"/>
</dbReference>
<reference evidence="32" key="1">
    <citation type="submission" date="2021-02" db="EMBL/GenBank/DDBJ databases">
        <authorList>
            <person name="Nowell W R."/>
        </authorList>
    </citation>
    <scope>NUCLEOTIDE SEQUENCE</scope>
</reference>
<comment type="subcellular location">
    <subcellularLocation>
        <location evidence="1">Cell projection</location>
        <location evidence="1">Cilium</location>
        <location evidence="1">Flagellum</location>
    </subcellularLocation>
    <subcellularLocation>
        <location evidence="2">Cytoplasm</location>
        <location evidence="2">Cytoskeleton</location>
        <location evidence="2">Cilium axoneme</location>
    </subcellularLocation>
</comment>
<evidence type="ECO:0000256" key="14">
    <source>
        <dbReference type="ARBA" id="ARBA00023212"/>
    </source>
</evidence>
<evidence type="ECO:0000256" key="15">
    <source>
        <dbReference type="ARBA" id="ARBA00023273"/>
    </source>
</evidence>
<keyword evidence="5" id="KW-0493">Microtubule</keyword>
<dbReference type="FunFam" id="1.20.920.30:FF:000005">
    <property type="entry name" value="Dynein, axonemal, heavy chain 2"/>
    <property type="match status" value="1"/>
</dbReference>
<feature type="domain" description="Dynein heavy chain AAA lid" evidence="29">
    <location>
        <begin position="4053"/>
        <end position="4192"/>
    </location>
</feature>
<keyword evidence="9" id="KW-0282">Flagellum</keyword>
<dbReference type="InterPro" id="IPR035706">
    <property type="entry name" value="AAA_9"/>
</dbReference>
<dbReference type="Gene3D" id="3.20.180.20">
    <property type="entry name" value="Dynein heavy chain, N-terminal domain 2"/>
    <property type="match status" value="1"/>
</dbReference>
<evidence type="ECO:0000259" key="27">
    <source>
        <dbReference type="Pfam" id="PF17852"/>
    </source>
</evidence>
<organism evidence="32 34">
    <name type="scientific">Adineta steineri</name>
    <dbReference type="NCBI Taxonomy" id="433720"/>
    <lineage>
        <taxon>Eukaryota</taxon>
        <taxon>Metazoa</taxon>
        <taxon>Spiralia</taxon>
        <taxon>Gnathifera</taxon>
        <taxon>Rotifera</taxon>
        <taxon>Eurotatoria</taxon>
        <taxon>Bdelloidea</taxon>
        <taxon>Adinetida</taxon>
        <taxon>Adinetidae</taxon>
        <taxon>Adineta</taxon>
    </lineage>
</organism>
<evidence type="ECO:0000256" key="4">
    <source>
        <dbReference type="ARBA" id="ARBA00022490"/>
    </source>
</evidence>
<gene>
    <name evidence="33" type="ORF">BJG266_LOCUS8848</name>
    <name evidence="32" type="ORF">QVE165_LOCUS5729</name>
</gene>
<dbReference type="Gene3D" id="1.20.920.30">
    <property type="match status" value="1"/>
</dbReference>
<dbReference type="Proteomes" id="UP000663832">
    <property type="component" value="Unassembled WGS sequence"/>
</dbReference>
<dbReference type="Pfam" id="PF08393">
    <property type="entry name" value="DHC_N2"/>
    <property type="match status" value="1"/>
</dbReference>
<evidence type="ECO:0000256" key="19">
    <source>
        <dbReference type="SAM" id="Coils"/>
    </source>
</evidence>
<dbReference type="InterPro" id="IPR035699">
    <property type="entry name" value="AAA_6"/>
</dbReference>
<dbReference type="EMBL" id="CAJNOM010000023">
    <property type="protein sequence ID" value="CAF0830013.1"/>
    <property type="molecule type" value="Genomic_DNA"/>
</dbReference>
<name>A0A813UYA4_9BILA</name>
<dbReference type="Gene3D" id="3.40.50.300">
    <property type="entry name" value="P-loop containing nucleotide triphosphate hydrolases"/>
    <property type="match status" value="5"/>
</dbReference>
<feature type="coiled-coil region" evidence="19">
    <location>
        <begin position="3088"/>
        <end position="3122"/>
    </location>
</feature>
<dbReference type="FunFam" id="3.20.180.20:FF:000001">
    <property type="entry name" value="Dynein axonemal heavy chain 5"/>
    <property type="match status" value="1"/>
</dbReference>
<sequence>MFETEYNNEIHSSNVSLTNTNISVFDYVQKLIKLPELTTDMWTEECIKILEDYLSSNQQKLLIVYVDQHNSSLQLLHTIPLTTIFNNLNHSLCYFIRRNDAIDAITSIDEFLKHIRFGYINGKSISCITAFVSSLFEPLFMNNTIVQDMIKNDFVSELNQFLAIFYERQYKDKSSMTYLFIPKDGLDKTIEELIKDKAFITRSEAVMLKWHHQLKNILLIQDRLMSIENQLTGIHEEIHFWQDCLTDLHNICKQLQRTELQTIIQVLIISKSAYIQQFLQVEKEIQSFTEYVEDCLKFLKLLAEPSLQLNDAPLAQLKPLIVDIFYRILIAWHNSKFFAIPERVKLIISKINNQIISRCSRSINIENLFQGYVLSTQNILQECFQIIDIYMDTCLYILNMHDKHSNKPLMINNLHKDDIFHSIQLFQQRLNEIYEICECMIIFGWYRNGQKENLPLFSGIQGTEYQRTLENSQQAFDRTLYLLKRHSKYMLDISTNASSIWSQELKRFFESIHEIELIIVKLINEAITKAITIEQMIDILEIFVNFQSRTIINHILIDKTRDIYRLFLSEIEDIQTQIAAHQTLDDMKNTTNIYDLFLPHYSAKAMWIRSLIKRITKNYNLLIQSSNLPDLIQQNDIKFAYEKFLTFVDNIEKRIYQEWWLLSSELQPKKLLQKPFLKENIENKYFIDVYFDPQIILALNESLWWMRLNYEIPYSLTDVYNTRKSFRQMREETNEFIRKFNKIIDSLHGQELCLFEEHIRTIIKKLQPGFLGKVNYINENSFHDFASEANRIIDQLSDIVTSFKENYVKCSMKCVNISQQLFIKTDAGIIFNFSTFIESLKSVNRVSQYLIHEMYEDIAVGIHIQQVIFKDNSDKILQCWDHWLSSIDCMFEKALLVNVTNSLEQLSYIINGDIQTIPTPFLNIELCLTTNETTSGSLKYTLTFRPSLEELTENLNAISQINLTESIQHFTRLCDLFSYYSFQREPYYIVINNNSMKQKLQNKISLGIENCLLEIQKYIENNWFRFRQLWEVDKESFITVYESENTDLQGLEADIARYTEVANNINNQETIVNIRMIQIDCTSFKVSLVQICHEWQQSLIRIVLVRLEKDLQMISTLIANNTEKINILPKTYDEIPIYQQFIDELKVDIPRIEAKLPLIDEEMTLLIRYEIEIDSKLLEQYRSLSRHWDNYKFLLDESITSFKRIKETFKSQLQKEHEKNQNEIVDLQKYFKILGPHQADMSITIALNDCNKIEEQIEEIENDEKRLKIAYRIFQIDMNVSKDLQNTKKDIEILKSIWLLAKEYEEILTKWKTTEFRQLHIDELNDFAQNQYKKLIKMSKEYKEKSWGILDSLRERIDTFRRIIPLIESLHNPHVRSRHWEQIKHETEKKFQHESNQFTLEQILNLHFEDNIQVITDISENATKEYSIEQMLDKINQIWNHLIFETTLHKANVYKIKAPDEIIQNVEEHTAQISTIKGTRHIKPFQNEINYWEKSISQISELCDGLFDVQKQWLYMEGIFTSDDVQRQLSHETTEFQYINRIWQDEILVKIREHPNVLYVATKLNLFEIIQNLLRNLENIQKKMEDYLETKRSIFPRFYFISNEELVEILSLSRQPDLIQIHLKKLFDNIKNLRLVIKKTILANGIISNENEEINLISTLLLEGNVEIWLKNLEIKMQITIREYLKNCLSALKLQLTKRNKWIKDWPSQCCITASEIEWTSATTKALSNCQVDGNLKPLKKLFRTHIKILDRYSAMSHLSLDKILRLRIIGIITKEVHGRDIIERLIKTQTMNIHSFEWQVQLRFYWERYEQTEDCIIRQTITKFTYNYEYLGCTSRLVISPLTDRCYLTLTTALHLFRGGSSKGPAGTGKTETIKDLGKNFAIYVVVQNCSEALDYKSMGKMFSGFAQSGTWGCFDEFNRINIEVLSVVAQQIHSILTALSLKQKKFIFEGKEIPLLPQVAIFITMNPGYAGRTELPDNLKSMFRPVSMVVPDSIYIAENFLFSEGFQNTRNLARKVYTLYQLSTQQLSKQDHYDFGLRSLTAVLRYAGEKKRTNPKMTDDEVLLLSMLDMNAPKMTAQDLPLFKNIVEDLFPGINIPKMNYSKLIEAIEYEMNICNLQITQTTIEKVLELYETHNSRHSVMLVGKTLSGKTTIWKLFKYALTTLNKQGFNEYNKVMEYSINPKAISLGELYGQFNLATNEWNDGILSSIMRQVCLDEKPDEKLILFDAPIDTSWIESMNSLMDDNKLLTLVNGERISLSIQVTLLFETEDLSMASPATVSRAGIVYCDYKKLGWKPYLESWLKQKIFQDLQTELSNCIIKYLEPIMKYKYIHCKELVPIHELNGIISLTKLFDTFWYFNEMQIQLNEGETISGRLIEMWFVFCLIWSIGASVDDEGRKKIDIIFRETEGTFPNKDTVFEFYVDTTNRTWLHWEEQLKEEWIYNSEIPFYNMIVPTVDTIRYEYLIHHLLLNKHQVLLVGAVGTGKTIIAENVLKKLDTDIFNTLIIHMSAQTTSKMLQDIFEANLEKRAKNLFVPLNGRKMIAFIDDMNMPIKDIYGSQPPLELIRTWIDYEFWYDRKTQVTKFVKDMYLLTAMGPPGGGRQQISSRLQSRFNLINMTFPFEHEICRIFGTMLSQKLQYFDDDIKYLDQIITKATVDLYQTIEKKFLPTPTKIHYTFNMRDISRMFEGLLLCHKTVITNKVEFLRLWIHEAHRVYSDRFLTTNDHDLFIKILSEKLALYFDQVYHNVCYNRETPIYSDIIRTDGIYEEIRDYEKLKIFLEQTLQRYNKTPLMLSMDLVMFHDAILNICRIVRILRRPRGHLLLLGIGGSGRQSLVRLAAFICDIVLFQIEIGRRYGHTEFKEDLRRLMKLCSISNREVVFLFIDTQIIDTFFLEDINALLHTGEVPNLFRQEDIQEIRNQLSPTLNRQGILDTNVNTMQFFYNRVKSNLHMAICMSPFGETFRNYIRMYPALVNCTTIIYFSEWPHEALIDVAYHFLIKYNFELEDNETIHRTLANLCAFIHLSSKTLANKMKDELRREIYITPTNYLQFVRSYTRFFEKEKLKIQQEYNRLQMGIIKVAETREKVAEISIELEKKKILLVQLQRECEEFLEKIVEQKNSASERERQVQAFSIRINEEEIRCQTIATAAHEELTEAEPLLIKANLALEQLTKRDIGEVKAYIHPPSQIEKVMKALMILKGKEDTWDEAKKDLANVDFIKTLIKFPKDDITDRTLRRMQPFINDSELIPEKLKGVSSAASALCTWIRAVESYARVYRIVQPKKERYQKALYELNDKQNLLEQSKNELINIQKKIETLRLDYELKIKEKNTLQSNADETAMFLDRATKLLDGIAEKRILWEITSKNLNENLKNLLGNSLLACAFLSYMGPFLSDYRDEIVHKIWEKELFRNKIHFETDFNFANLMTTSTIIREWNIQGLPRDSFSTENAILATQSLSYPLFIDPQNQAIKWLKQMEKSNGLKIIDLQMPDYMKVIEECIQKGRPCLCQNISEDIPQILNPILIKSIKKIHQHDNTESHLILQLVDREISYNTSFRFYLSTRLPNPQYKPEIYSKVNLINFSLKEQGLEEQLLGIVVRKEKPDLENSKDNCIVTISNKHKEKEYLEEEFLRLLSETEGSLLENLKVFQALDLSKQSQKDIDETLKINEDLEIKIDNIRENYRLVAQRAAILFFVLQDLTLIDSMYQYSLETYIQLFILSIEKSSKSLKLNERIEKLNDYHTYAVYKYGCRSLFERHKLLFSFHICTKIMDADKRINHDEYQFFLRAHTLTIDHETQFSNPFPTWLDNNRWDQMSELIRMPDYRFLRDLFDQFPKDWKEWYISEEAENASLPGTIDSLITEFGRMLIIRCLRPDRITHCVLNFVIHNIGSKFVEPPILQLNTIFEDSNKYFPIIFILSPGVDPAPQLQQFAEDKMMAQSKYYTLSLGQGQTQTARKLIEIGIKKGHWIFLANCHLSISWLPELEKIIEQLQTTAVHNDFRLWLSSSSSLDFPISILQISLKITNESQKGIKANMKRLYEFITPEQFQRVKQNEKYRKLLFALTFFHSIIIERKKFLQLGWNIPYTFNDSDFQISENLLAIYLDMYDKTPFDALKYLIAIIIYGGHCTDEWDMRLLNTYINSYIRDETLDIMYYKLSSLPYYYMPRDGTLKVYKDFINSLPTIDHSEAFGQHPNADVASQIQESKILFDTLLTILPQKSSATTEKQIENEVVNAINEMLKLMPHQIDIETVKKYMLIDTSSLSVVLLQEVERYNSLLSNITIALNDLLKSIKGLVMMSTELDELFKCIYEGRLPYAWQRIYTSLKSLPNWFQDLRQRIKFFNSWVESQRLPTVFWISAFSYPTSFLTAVLQRTARKDQIAIDQLSWEFEVNKTEDKYLSDIDDGVYIAGLYLEGANWDRKQGTLCEAQSMELVTLMPTIHFKPVEYKKKLNRGLYVAPCYYSSVRAGSFIIAVELKTGSMPPEHWIKRATALIMNLDN</sequence>
<dbReference type="InterPro" id="IPR041589">
    <property type="entry name" value="DNAH3_AAA_lid_1"/>
</dbReference>
<dbReference type="GO" id="GO:0051959">
    <property type="term" value="F:dynein light intermediate chain binding"/>
    <property type="evidence" value="ECO:0007669"/>
    <property type="project" value="InterPro"/>
</dbReference>
<dbReference type="Pfam" id="PF12774">
    <property type="entry name" value="AAA_6"/>
    <property type="match status" value="1"/>
</dbReference>
<dbReference type="Pfam" id="PF12781">
    <property type="entry name" value="AAA_9"/>
    <property type="match status" value="1"/>
</dbReference>
<dbReference type="Pfam" id="PF17857">
    <property type="entry name" value="AAA_lid_1"/>
    <property type="match status" value="1"/>
</dbReference>
<keyword evidence="34" id="KW-1185">Reference proteome</keyword>
<evidence type="ECO:0000256" key="2">
    <source>
        <dbReference type="ARBA" id="ARBA00004430"/>
    </source>
</evidence>
<feature type="domain" description="Dynein heavy chain region D6 P-loop" evidence="20">
    <location>
        <begin position="3908"/>
        <end position="4021"/>
    </location>
</feature>
<dbReference type="Pfam" id="PF12777">
    <property type="entry name" value="MT"/>
    <property type="match status" value="1"/>
</dbReference>
<dbReference type="Pfam" id="PF25007">
    <property type="entry name" value="DYH2-5-8_CC"/>
    <property type="match status" value="1"/>
</dbReference>
<dbReference type="InterPro" id="IPR024317">
    <property type="entry name" value="Dynein_heavy_chain_D4_dom"/>
</dbReference>
<dbReference type="OrthoDB" id="10251809at2759"/>
<dbReference type="InterPro" id="IPR026983">
    <property type="entry name" value="DHC"/>
</dbReference>
<evidence type="ECO:0000256" key="11">
    <source>
        <dbReference type="ARBA" id="ARBA00023054"/>
    </source>
</evidence>
<dbReference type="Pfam" id="PF12775">
    <property type="entry name" value="AAA_7"/>
    <property type="match status" value="1"/>
</dbReference>
<dbReference type="FunFam" id="3.40.50.300:FF:000153">
    <property type="entry name" value="Dynein axonemal heavy chain 1"/>
    <property type="match status" value="1"/>
</dbReference>
<dbReference type="FunFam" id="1.20.920.20:FF:000001">
    <property type="entry name" value="dynein heavy chain 2, axonemal"/>
    <property type="match status" value="1"/>
</dbReference>
<comment type="similarity">
    <text evidence="3">Belongs to the dynein heavy chain family.</text>
</comment>
<dbReference type="FunFam" id="1.10.8.1220:FF:000001">
    <property type="entry name" value="Dynein axonemal heavy chain 5"/>
    <property type="match status" value="1"/>
</dbReference>
<dbReference type="Gene3D" id="1.10.8.710">
    <property type="match status" value="1"/>
</dbReference>
<dbReference type="Pfam" id="PF18198">
    <property type="entry name" value="AAA_lid_11"/>
    <property type="match status" value="1"/>
</dbReference>
<keyword evidence="10" id="KW-0243">Dynein</keyword>
<dbReference type="GO" id="GO:0005524">
    <property type="term" value="F:ATP binding"/>
    <property type="evidence" value="ECO:0007669"/>
    <property type="project" value="UniProtKB-KW"/>
</dbReference>
<dbReference type="InterPro" id="IPR043157">
    <property type="entry name" value="Dynein_AAA1S"/>
</dbReference>
<proteinExistence type="inferred from homology"/>